<dbReference type="AlphaFoldDB" id="E5BEQ2"/>
<gene>
    <name evidence="2" type="ORF">FSBG_00080</name>
</gene>
<dbReference type="HOGENOM" id="CLU_211411_0_0_0"/>
<name>E5BEQ2_9FUSO</name>
<accession>E5BEQ2</accession>
<evidence type="ECO:0000313" key="3">
    <source>
        <dbReference type="Proteomes" id="UP000002975"/>
    </source>
</evidence>
<evidence type="ECO:0000256" key="1">
    <source>
        <dbReference type="SAM" id="Coils"/>
    </source>
</evidence>
<protein>
    <submittedName>
        <fullName evidence="2">Uncharacterized protein</fullName>
    </submittedName>
</protein>
<evidence type="ECO:0000313" key="2">
    <source>
        <dbReference type="EMBL" id="EFS20583.1"/>
    </source>
</evidence>
<keyword evidence="3" id="KW-1185">Reference proteome</keyword>
<feature type="coiled-coil region" evidence="1">
    <location>
        <begin position="21"/>
        <end position="48"/>
    </location>
</feature>
<dbReference type="BioCyc" id="FSP469605-HMP:GTSP-81-MONOMER"/>
<dbReference type="Proteomes" id="UP000002975">
    <property type="component" value="Unassembled WGS sequence"/>
</dbReference>
<dbReference type="EMBL" id="GG657971">
    <property type="protein sequence ID" value="EFS20583.1"/>
    <property type="molecule type" value="Genomic_DNA"/>
</dbReference>
<sequence>MTKSRADYFRERRKKLKEFGVVVDREKLETLEKKLKEKNRTKTAWLNEKIDEELKK</sequence>
<organism evidence="2 3">
    <name type="scientific">Fusobacterium gonidiaformans 3-1-5R</name>
    <dbReference type="NCBI Taxonomy" id="469605"/>
    <lineage>
        <taxon>Bacteria</taxon>
        <taxon>Fusobacteriati</taxon>
        <taxon>Fusobacteriota</taxon>
        <taxon>Fusobacteriia</taxon>
        <taxon>Fusobacteriales</taxon>
        <taxon>Fusobacteriaceae</taxon>
        <taxon>Fusobacterium</taxon>
    </lineage>
</organism>
<dbReference type="RefSeq" id="WP_008800662.1">
    <property type="nucleotide sequence ID" value="NZ_GG657971.1"/>
</dbReference>
<keyword evidence="1" id="KW-0175">Coiled coil</keyword>
<proteinExistence type="predicted"/>
<reference evidence="2 3" key="1">
    <citation type="submission" date="2009-02" db="EMBL/GenBank/DDBJ databases">
        <title>The Genome Sequence of Fusobacterium sp. 3_1_5R.</title>
        <authorList>
            <consortium name="The Broad Institute Genome Sequencing Platform"/>
            <person name="Ward D."/>
            <person name="Young S.K."/>
            <person name="Kodira C.D."/>
            <person name="Zeng Q."/>
            <person name="Koehrsen M."/>
            <person name="Alvarado L."/>
            <person name="Berlin A."/>
            <person name="Borenstein D."/>
            <person name="Chen Z."/>
            <person name="Engels R."/>
            <person name="Freedman E."/>
            <person name="Gellesch M."/>
            <person name="Goldberg J."/>
            <person name="Griggs A."/>
            <person name="Gujja S."/>
            <person name="Heiman D."/>
            <person name="Hepburn T."/>
            <person name="Howarth C."/>
            <person name="Jen D."/>
            <person name="Larson L."/>
            <person name="Lewis B."/>
            <person name="Mehta T."/>
            <person name="Park D."/>
            <person name="Pearson M."/>
            <person name="Roberts A."/>
            <person name="Saif S."/>
            <person name="Shea T."/>
            <person name="Shenoy N."/>
            <person name="Sisk P."/>
            <person name="Stolte C."/>
            <person name="Sykes S."/>
            <person name="Walk T."/>
            <person name="White J."/>
            <person name="Yandava C."/>
            <person name="Allen-Vercoe E."/>
            <person name="Strauss J."/>
            <person name="Ambrose C."/>
            <person name="Lander E."/>
            <person name="Nusbaum C."/>
            <person name="Galagan J."/>
            <person name="Birren B."/>
        </authorList>
    </citation>
    <scope>NUCLEOTIDE SEQUENCE [LARGE SCALE GENOMIC DNA]</scope>
    <source>
        <strain evidence="2 3">3_1_5R</strain>
    </source>
</reference>